<keyword evidence="2" id="KW-0645">Protease</keyword>
<dbReference type="AlphaFoldDB" id="A0AB38XNR0"/>
<evidence type="ECO:0000313" key="3">
    <source>
        <dbReference type="Proteomes" id="UP001211044"/>
    </source>
</evidence>
<feature type="domain" description="SprT-like" evidence="1">
    <location>
        <begin position="1"/>
        <end position="138"/>
    </location>
</feature>
<evidence type="ECO:0000313" key="2">
    <source>
        <dbReference type="EMBL" id="WCE45948.1"/>
    </source>
</evidence>
<accession>A0AB38XNR0</accession>
<dbReference type="Proteomes" id="UP001211044">
    <property type="component" value="Chromosome"/>
</dbReference>
<proteinExistence type="predicted"/>
<dbReference type="Gene3D" id="3.30.2010.10">
    <property type="entry name" value="Metalloproteases ('zincins'), catalytic domain"/>
    <property type="match status" value="1"/>
</dbReference>
<dbReference type="RefSeq" id="WP_102201797.1">
    <property type="nucleotide sequence ID" value="NZ_CP116394.1"/>
</dbReference>
<keyword evidence="2" id="KW-0378">Hydrolase</keyword>
<dbReference type="InterPro" id="IPR006640">
    <property type="entry name" value="SprT-like_domain"/>
</dbReference>
<keyword evidence="2" id="KW-0482">Metalloprotease</keyword>
<evidence type="ECO:0000259" key="1">
    <source>
        <dbReference type="SMART" id="SM00731"/>
    </source>
</evidence>
<dbReference type="GO" id="GO:0006950">
    <property type="term" value="P:response to stress"/>
    <property type="evidence" value="ECO:0007669"/>
    <property type="project" value="UniProtKB-ARBA"/>
</dbReference>
<sequence length="171" mass="19117">MEIDEAIALTRQILAQHGLDWQVKADHARRRAGACHHAKKTITLSRVLLPLYPKEAVRNVILHEIAHALAGARAGHGPKWKKIATQLGASPRAKLPASLPTAPAPWIGRCPAGHESPRYRRPTQVLSCGKCARHFRQDAILSWYFHGEKVPPEQLGKNYLKQMRALRKTNT</sequence>
<name>A0AB38XNR0_9ACTO</name>
<organism evidence="2 3">
    <name type="scientific">Winkia neuii subsp. anitrata</name>
    <dbReference type="NCBI Taxonomy" id="29318"/>
    <lineage>
        <taxon>Bacteria</taxon>
        <taxon>Bacillati</taxon>
        <taxon>Actinomycetota</taxon>
        <taxon>Actinomycetes</taxon>
        <taxon>Actinomycetales</taxon>
        <taxon>Actinomycetaceae</taxon>
        <taxon>Winkia</taxon>
    </lineage>
</organism>
<reference evidence="2" key="1">
    <citation type="submission" date="2023-01" db="EMBL/GenBank/DDBJ databases">
        <title>Comparative Genomic Analysis of the Clinically-Derived Winkia Strain NY0527 Provides Evidence into the Taxonomic Reassignment of Winkia neuii and Characterizes Their Virulence Traits.</title>
        <authorList>
            <person name="Cai X."/>
            <person name="Peng Y."/>
            <person name="Li M."/>
            <person name="Qiu Y."/>
            <person name="Wang Y."/>
            <person name="Xu L."/>
            <person name="Hou Q."/>
        </authorList>
    </citation>
    <scope>NUCLEOTIDE SEQUENCE</scope>
    <source>
        <strain evidence="2">NY0527</strain>
    </source>
</reference>
<dbReference type="EMBL" id="CP116394">
    <property type="protein sequence ID" value="WCE45948.1"/>
    <property type="molecule type" value="Genomic_DNA"/>
</dbReference>
<dbReference type="KEGG" id="wne:PIG85_09940"/>
<dbReference type="SMART" id="SM00731">
    <property type="entry name" value="SprT"/>
    <property type="match status" value="1"/>
</dbReference>
<gene>
    <name evidence="2" type="ORF">PIG85_09940</name>
</gene>
<dbReference type="GO" id="GO:0008237">
    <property type="term" value="F:metallopeptidase activity"/>
    <property type="evidence" value="ECO:0007669"/>
    <property type="project" value="UniProtKB-KW"/>
</dbReference>
<protein>
    <submittedName>
        <fullName evidence="2">SprT family zinc-dependent metalloprotease</fullName>
    </submittedName>
</protein>
<dbReference type="Pfam" id="PF10263">
    <property type="entry name" value="SprT-like"/>
    <property type="match status" value="1"/>
</dbReference>